<dbReference type="Proteomes" id="UP001457282">
    <property type="component" value="Unassembled WGS sequence"/>
</dbReference>
<dbReference type="EMBL" id="JBEDUW010000005">
    <property type="protein sequence ID" value="KAK9930414.1"/>
    <property type="molecule type" value="Genomic_DNA"/>
</dbReference>
<organism evidence="1 2">
    <name type="scientific">Rubus argutus</name>
    <name type="common">Southern blackberry</name>
    <dbReference type="NCBI Taxonomy" id="59490"/>
    <lineage>
        <taxon>Eukaryota</taxon>
        <taxon>Viridiplantae</taxon>
        <taxon>Streptophyta</taxon>
        <taxon>Embryophyta</taxon>
        <taxon>Tracheophyta</taxon>
        <taxon>Spermatophyta</taxon>
        <taxon>Magnoliopsida</taxon>
        <taxon>eudicotyledons</taxon>
        <taxon>Gunneridae</taxon>
        <taxon>Pentapetalae</taxon>
        <taxon>rosids</taxon>
        <taxon>fabids</taxon>
        <taxon>Rosales</taxon>
        <taxon>Rosaceae</taxon>
        <taxon>Rosoideae</taxon>
        <taxon>Rosoideae incertae sedis</taxon>
        <taxon>Rubus</taxon>
    </lineage>
</organism>
<evidence type="ECO:0000313" key="1">
    <source>
        <dbReference type="EMBL" id="KAK9930414.1"/>
    </source>
</evidence>
<evidence type="ECO:0000313" key="2">
    <source>
        <dbReference type="Proteomes" id="UP001457282"/>
    </source>
</evidence>
<keyword evidence="2" id="KW-1185">Reference proteome</keyword>
<name>A0AAW1X138_RUBAR</name>
<proteinExistence type="predicted"/>
<comment type="caution">
    <text evidence="1">The sequence shown here is derived from an EMBL/GenBank/DDBJ whole genome shotgun (WGS) entry which is preliminary data.</text>
</comment>
<dbReference type="AlphaFoldDB" id="A0AAW1X138"/>
<sequence>MTPSALVIATTVNPVQILGIGRGDMRHIYEIQRLGFERPQTEEDLYNPFELDERNEDEDRIVSEKRDYYSSESVVVDVGRCCVMLAEAGSLDDDDESNKDDAMGPTYDIECDIEEELWS</sequence>
<protein>
    <submittedName>
        <fullName evidence="1">Uncharacterized protein</fullName>
    </submittedName>
</protein>
<gene>
    <name evidence="1" type="ORF">M0R45_027452</name>
</gene>
<reference evidence="1 2" key="1">
    <citation type="journal article" date="2023" name="G3 (Bethesda)">
        <title>A chromosome-length genome assembly and annotation of blackberry (Rubus argutus, cv. 'Hillquist').</title>
        <authorList>
            <person name="Bruna T."/>
            <person name="Aryal R."/>
            <person name="Dudchenko O."/>
            <person name="Sargent D.J."/>
            <person name="Mead D."/>
            <person name="Buti M."/>
            <person name="Cavallini A."/>
            <person name="Hytonen T."/>
            <person name="Andres J."/>
            <person name="Pham M."/>
            <person name="Weisz D."/>
            <person name="Mascagni F."/>
            <person name="Usai G."/>
            <person name="Natali L."/>
            <person name="Bassil N."/>
            <person name="Fernandez G.E."/>
            <person name="Lomsadze A."/>
            <person name="Armour M."/>
            <person name="Olukolu B."/>
            <person name="Poorten T."/>
            <person name="Britton C."/>
            <person name="Davik J."/>
            <person name="Ashrafi H."/>
            <person name="Aiden E.L."/>
            <person name="Borodovsky M."/>
            <person name="Worthington M."/>
        </authorList>
    </citation>
    <scope>NUCLEOTIDE SEQUENCE [LARGE SCALE GENOMIC DNA]</scope>
    <source>
        <strain evidence="1">PI 553951</strain>
    </source>
</reference>
<accession>A0AAW1X138</accession>